<evidence type="ECO:0008006" key="3">
    <source>
        <dbReference type="Google" id="ProtNLM"/>
    </source>
</evidence>
<dbReference type="KEGG" id="tdf:H9L22_12820"/>
<organism evidence="1 2">
    <name type="scientific">Tessaracoccus defluvii</name>
    <dbReference type="NCBI Taxonomy" id="1285901"/>
    <lineage>
        <taxon>Bacteria</taxon>
        <taxon>Bacillati</taxon>
        <taxon>Actinomycetota</taxon>
        <taxon>Actinomycetes</taxon>
        <taxon>Propionibacteriales</taxon>
        <taxon>Propionibacteriaceae</taxon>
        <taxon>Tessaracoccus</taxon>
    </lineage>
</organism>
<protein>
    <recommendedName>
        <fullName evidence="3">Glycosyltransferase</fullName>
    </recommendedName>
</protein>
<sequence>MSAPVLAIGPANYAGQAYEWAEAVNRHTSASAWAFMRGPVRRRHYGFPAHRIIHPLDFYFSPGRGWRSKLLLRGVTHVALDGYEAYYRRPRATTVGKDATWLAKQGFTMALIAHGSDVRDPVAHRERMKWSFFNEGPAEWRDALTASTRLNRDTADRLGYPLFVSTPDLLLDQPSATWLPLSMDPTRWAAPHDALERAVPRVLHIPSRRNPPIKGTQYVDPVMRRLEAAGAIEYVSPESVPHSEMKALVQSCDIVVDQILTGSYGVTAVEAMAAGRILVGGIAPEVRARMTEAPALFDADPDTLNEVMERILDDRAAARETAVRNVEFVRRWHDGRAAADALAGYLGLRSDATF</sequence>
<gene>
    <name evidence="1" type="ORF">H9L22_12820</name>
</gene>
<keyword evidence="2" id="KW-1185">Reference proteome</keyword>
<accession>A0A7H0H3L4</accession>
<dbReference type="SUPFAM" id="SSF53756">
    <property type="entry name" value="UDP-Glycosyltransferase/glycogen phosphorylase"/>
    <property type="match status" value="1"/>
</dbReference>
<name>A0A7H0H3L4_9ACTN</name>
<reference evidence="1 2" key="1">
    <citation type="submission" date="2020-08" db="EMBL/GenBank/DDBJ databases">
        <title>Genome sequence of Tessaracoccus defluvii JCM 17540T.</title>
        <authorList>
            <person name="Hyun D.-W."/>
            <person name="Bae J.-W."/>
        </authorList>
    </citation>
    <scope>NUCLEOTIDE SEQUENCE [LARGE SCALE GENOMIC DNA]</scope>
    <source>
        <strain evidence="1 2">JCM 17540</strain>
    </source>
</reference>
<dbReference type="RefSeq" id="WP_187720266.1">
    <property type="nucleotide sequence ID" value="NZ_BAABBL010000007.1"/>
</dbReference>
<evidence type="ECO:0000313" key="1">
    <source>
        <dbReference type="EMBL" id="QNP55130.1"/>
    </source>
</evidence>
<dbReference type="EMBL" id="CP060789">
    <property type="protein sequence ID" value="QNP55130.1"/>
    <property type="molecule type" value="Genomic_DNA"/>
</dbReference>
<evidence type="ECO:0000313" key="2">
    <source>
        <dbReference type="Proteomes" id="UP000516117"/>
    </source>
</evidence>
<dbReference type="Proteomes" id="UP000516117">
    <property type="component" value="Chromosome"/>
</dbReference>
<dbReference type="Gene3D" id="3.40.50.2000">
    <property type="entry name" value="Glycogen Phosphorylase B"/>
    <property type="match status" value="1"/>
</dbReference>
<dbReference type="AlphaFoldDB" id="A0A7H0H3L4"/>
<proteinExistence type="predicted"/>